<dbReference type="OrthoDB" id="759501at2759"/>
<keyword evidence="4" id="KW-1185">Reference proteome</keyword>
<evidence type="ECO:0000256" key="1">
    <source>
        <dbReference type="SAM" id="Coils"/>
    </source>
</evidence>
<feature type="coiled-coil region" evidence="1">
    <location>
        <begin position="153"/>
        <end position="187"/>
    </location>
</feature>
<reference evidence="2" key="2">
    <citation type="submission" date="2017-06" db="EMBL/GenBank/DDBJ databases">
        <title>WGS assembly of Brachypodium distachyon.</title>
        <authorList>
            <consortium name="The International Brachypodium Initiative"/>
            <person name="Lucas S."/>
            <person name="Harmon-Smith M."/>
            <person name="Lail K."/>
            <person name="Tice H."/>
            <person name="Grimwood J."/>
            <person name="Bruce D."/>
            <person name="Barry K."/>
            <person name="Shu S."/>
            <person name="Lindquist E."/>
            <person name="Wang M."/>
            <person name="Pitluck S."/>
            <person name="Vogel J.P."/>
            <person name="Garvin D.F."/>
            <person name="Mockler T.C."/>
            <person name="Schmutz J."/>
            <person name="Rokhsar D."/>
            <person name="Bevan M.W."/>
        </authorList>
    </citation>
    <scope>NUCLEOTIDE SEQUENCE</scope>
    <source>
        <strain evidence="2">Bd21</strain>
    </source>
</reference>
<dbReference type="Proteomes" id="UP000008810">
    <property type="component" value="Chromosome 2"/>
</dbReference>
<dbReference type="ExpressionAtlas" id="A0A0Q3MHD2">
    <property type="expression patterns" value="baseline"/>
</dbReference>
<proteinExistence type="predicted"/>
<dbReference type="PANTHER" id="PTHR35489:SF2">
    <property type="entry name" value="TITAN9"/>
    <property type="match status" value="1"/>
</dbReference>
<keyword evidence="1" id="KW-0175">Coiled coil</keyword>
<evidence type="ECO:0000313" key="2">
    <source>
        <dbReference type="EMBL" id="KQK03854.1"/>
    </source>
</evidence>
<dbReference type="GO" id="GO:0003006">
    <property type="term" value="P:developmental process involved in reproduction"/>
    <property type="evidence" value="ECO:0000318"/>
    <property type="project" value="GO_Central"/>
</dbReference>
<accession>A0A0Q3MHD2</accession>
<dbReference type="PANTHER" id="PTHR35489">
    <property type="entry name" value="TITAN9"/>
    <property type="match status" value="1"/>
</dbReference>
<dbReference type="InParanoid" id="A0A0Q3MHD2"/>
<dbReference type="EMBL" id="CM000881">
    <property type="protein sequence ID" value="KQK03854.1"/>
    <property type="molecule type" value="Genomic_DNA"/>
</dbReference>
<protein>
    <submittedName>
        <fullName evidence="2 3">Uncharacterized protein</fullName>
    </submittedName>
</protein>
<reference evidence="2 3" key="1">
    <citation type="journal article" date="2010" name="Nature">
        <title>Genome sequencing and analysis of the model grass Brachypodium distachyon.</title>
        <authorList>
            <consortium name="International Brachypodium Initiative"/>
        </authorList>
    </citation>
    <scope>NUCLEOTIDE SEQUENCE [LARGE SCALE GENOMIC DNA]</scope>
    <source>
        <strain evidence="2 3">Bd21</strain>
    </source>
</reference>
<dbReference type="Gramene" id="KQK03854">
    <property type="protein sequence ID" value="KQK03854"/>
    <property type="gene ID" value="BRADI_2g10211v3"/>
</dbReference>
<sequence>MEWVAVAAEAAGLRQRGVRSWIRKALSERYIYKTLRPEETTRARGFQNFPKNSLPRNLRLLSSASRRPLFSCLRKLQESSHARMENLNVKLHKKYTGLKVPPPNPSVFSTLVVVLDLSIASLSNFFFFCAAGSLRSEAEAARRRLDLEMLEELKKMAGEVQNLRDENDRLRDELINKEKQLAETRILLVDREQQLAETQTLLVDETRKEKETSRTVILIHRPAFDNSKHVFRLVLFTCHGLNLLESIHVLFLRTSMISHVK</sequence>
<dbReference type="EnsemblPlants" id="KQK03854">
    <property type="protein sequence ID" value="KQK03854"/>
    <property type="gene ID" value="BRADI_2g10211v3"/>
</dbReference>
<organism evidence="2">
    <name type="scientific">Brachypodium distachyon</name>
    <name type="common">Purple false brome</name>
    <name type="synonym">Trachynia distachya</name>
    <dbReference type="NCBI Taxonomy" id="15368"/>
    <lineage>
        <taxon>Eukaryota</taxon>
        <taxon>Viridiplantae</taxon>
        <taxon>Streptophyta</taxon>
        <taxon>Embryophyta</taxon>
        <taxon>Tracheophyta</taxon>
        <taxon>Spermatophyta</taxon>
        <taxon>Magnoliopsida</taxon>
        <taxon>Liliopsida</taxon>
        <taxon>Poales</taxon>
        <taxon>Poaceae</taxon>
        <taxon>BOP clade</taxon>
        <taxon>Pooideae</taxon>
        <taxon>Stipodae</taxon>
        <taxon>Brachypodieae</taxon>
        <taxon>Brachypodium</taxon>
    </lineage>
</organism>
<dbReference type="AlphaFoldDB" id="A0A0Q3MHD2"/>
<evidence type="ECO:0000313" key="3">
    <source>
        <dbReference type="EnsemblPlants" id="KQK03854"/>
    </source>
</evidence>
<name>A0A0Q3MHD2_BRADI</name>
<reference evidence="3" key="3">
    <citation type="submission" date="2018-08" db="UniProtKB">
        <authorList>
            <consortium name="EnsemblPlants"/>
        </authorList>
    </citation>
    <scope>IDENTIFICATION</scope>
    <source>
        <strain evidence="3">cv. Bd21</strain>
    </source>
</reference>
<gene>
    <name evidence="2" type="ORF">BRADI_2g10211v3</name>
</gene>
<evidence type="ECO:0000313" key="4">
    <source>
        <dbReference type="Proteomes" id="UP000008810"/>
    </source>
</evidence>